<dbReference type="AlphaFoldDB" id="A0A4P9Z317"/>
<accession>A0A4P9Z317</accession>
<organism evidence="1 2">
    <name type="scientific">Syncephalis pseudoplumigaleata</name>
    <dbReference type="NCBI Taxonomy" id="1712513"/>
    <lineage>
        <taxon>Eukaryota</taxon>
        <taxon>Fungi</taxon>
        <taxon>Fungi incertae sedis</taxon>
        <taxon>Zoopagomycota</taxon>
        <taxon>Zoopagomycotina</taxon>
        <taxon>Zoopagomycetes</taxon>
        <taxon>Zoopagales</taxon>
        <taxon>Piptocephalidaceae</taxon>
        <taxon>Syncephalis</taxon>
    </lineage>
</organism>
<name>A0A4P9Z317_9FUNG</name>
<protein>
    <submittedName>
        <fullName evidence="1">Uncharacterized protein</fullName>
    </submittedName>
</protein>
<keyword evidence="2" id="KW-1185">Reference proteome</keyword>
<reference evidence="2" key="1">
    <citation type="journal article" date="2018" name="Nat. Microbiol.">
        <title>Leveraging single-cell genomics to expand the fungal tree of life.</title>
        <authorList>
            <person name="Ahrendt S.R."/>
            <person name="Quandt C.A."/>
            <person name="Ciobanu D."/>
            <person name="Clum A."/>
            <person name="Salamov A."/>
            <person name="Andreopoulos B."/>
            <person name="Cheng J.F."/>
            <person name="Woyke T."/>
            <person name="Pelin A."/>
            <person name="Henrissat B."/>
            <person name="Reynolds N.K."/>
            <person name="Benny G.L."/>
            <person name="Smith M.E."/>
            <person name="James T.Y."/>
            <person name="Grigoriev I.V."/>
        </authorList>
    </citation>
    <scope>NUCLEOTIDE SEQUENCE [LARGE SCALE GENOMIC DNA]</scope>
    <source>
        <strain evidence="2">Benny S71-1</strain>
    </source>
</reference>
<evidence type="ECO:0000313" key="2">
    <source>
        <dbReference type="Proteomes" id="UP000278143"/>
    </source>
</evidence>
<feature type="non-terminal residue" evidence="1">
    <location>
        <position position="316"/>
    </location>
</feature>
<feature type="non-terminal residue" evidence="1">
    <location>
        <position position="1"/>
    </location>
</feature>
<gene>
    <name evidence="1" type="ORF">SYNPS1DRAFT_21489</name>
</gene>
<evidence type="ECO:0000313" key="1">
    <source>
        <dbReference type="EMBL" id="RKP26826.1"/>
    </source>
</evidence>
<sequence length="316" mass="35037">KDTVVHIRGPWLLLDRSQGVQGGSTPLLCHLPSGCLLVETQRKAGVSQRIIQTFSDSLVCSPMEYANRSGKHDAPPSAVLFSVFVHRETGEADDGSTLAKDYLHWELTKYTLPTDPTDASQGVAIAVCNSGRLTDHRINSKSVWLERVDHQRVLVRFRRLGPTTPQIMLVRSTNIASTDADLPTNTSVIWQAAMDPEAMHAYAGRNMALVLLSSNELLVLSLDKGERLYATDCFRQSYGEACLGARVLRIQPASRHDSSSSESRRGRLEIVRLDAHDRELQPLALSVQPPEARSMDMAKSLGELFRPVKLQFAQLR</sequence>
<dbReference type="OrthoDB" id="10466051at2759"/>
<dbReference type="EMBL" id="KZ989326">
    <property type="protein sequence ID" value="RKP26826.1"/>
    <property type="molecule type" value="Genomic_DNA"/>
</dbReference>
<dbReference type="Proteomes" id="UP000278143">
    <property type="component" value="Unassembled WGS sequence"/>
</dbReference>
<proteinExistence type="predicted"/>